<dbReference type="GO" id="GO:0005634">
    <property type="term" value="C:nucleus"/>
    <property type="evidence" value="ECO:0007669"/>
    <property type="project" value="UniProtKB-SubCell"/>
</dbReference>
<reference evidence="7" key="1">
    <citation type="submission" date="2022-01" db="EMBL/GenBank/DDBJ databases">
        <authorList>
            <person name="King R."/>
        </authorList>
    </citation>
    <scope>NUCLEOTIDE SEQUENCE</scope>
</reference>
<dbReference type="OrthoDB" id="6162476at2759"/>
<evidence type="ECO:0000256" key="1">
    <source>
        <dbReference type="ARBA" id="ARBA00022723"/>
    </source>
</evidence>
<dbReference type="AlphaFoldDB" id="A0A9N9WQT3"/>
<evidence type="ECO:0000256" key="5">
    <source>
        <dbReference type="PROSITE-ProRule" id="PRU00070"/>
    </source>
</evidence>
<evidence type="ECO:0000256" key="2">
    <source>
        <dbReference type="ARBA" id="ARBA00022833"/>
    </source>
</evidence>
<dbReference type="FunFam" id="4.10.1040.10:FF:000001">
    <property type="entry name" value="doublesex- and mab-3-related transcription factor 1"/>
    <property type="match status" value="1"/>
</dbReference>
<organism evidence="7 8">
    <name type="scientific">Chironomus riparius</name>
    <dbReference type="NCBI Taxonomy" id="315576"/>
    <lineage>
        <taxon>Eukaryota</taxon>
        <taxon>Metazoa</taxon>
        <taxon>Ecdysozoa</taxon>
        <taxon>Arthropoda</taxon>
        <taxon>Hexapoda</taxon>
        <taxon>Insecta</taxon>
        <taxon>Pterygota</taxon>
        <taxon>Neoptera</taxon>
        <taxon>Endopterygota</taxon>
        <taxon>Diptera</taxon>
        <taxon>Nematocera</taxon>
        <taxon>Chironomoidea</taxon>
        <taxon>Chironomidae</taxon>
        <taxon>Chironominae</taxon>
        <taxon>Chironomus</taxon>
    </lineage>
</organism>
<dbReference type="InterPro" id="IPR001275">
    <property type="entry name" value="DM_DNA-bd"/>
</dbReference>
<proteinExistence type="predicted"/>
<dbReference type="SUPFAM" id="SSF82927">
    <property type="entry name" value="Cysteine-rich DNA binding domain, (DM domain)"/>
    <property type="match status" value="1"/>
</dbReference>
<keyword evidence="1 5" id="KW-0479">Metal-binding</keyword>
<gene>
    <name evidence="7" type="ORF">CHIRRI_LOCUS5507</name>
</gene>
<keyword evidence="4 5" id="KW-0539">Nucleus</keyword>
<feature type="DNA-binding region" description="DM" evidence="5">
    <location>
        <begin position="32"/>
        <end position="79"/>
    </location>
</feature>
<name>A0A9N9WQT3_9DIPT</name>
<dbReference type="InterPro" id="IPR026607">
    <property type="entry name" value="DMRT"/>
</dbReference>
<dbReference type="Gene3D" id="4.10.1040.10">
    <property type="entry name" value="DM DNA-binding domain"/>
    <property type="match status" value="1"/>
</dbReference>
<keyword evidence="2 5" id="KW-0862">Zinc</keyword>
<evidence type="ECO:0000313" key="7">
    <source>
        <dbReference type="EMBL" id="CAG9802601.1"/>
    </source>
</evidence>
<protein>
    <recommendedName>
        <fullName evidence="6">DM domain-containing protein</fullName>
    </recommendedName>
</protein>
<dbReference type="GO" id="GO:0000981">
    <property type="term" value="F:DNA-binding transcription factor activity, RNA polymerase II-specific"/>
    <property type="evidence" value="ECO:0007669"/>
    <property type="project" value="TreeGrafter"/>
</dbReference>
<dbReference type="GO" id="GO:0007548">
    <property type="term" value="P:sex differentiation"/>
    <property type="evidence" value="ECO:0007669"/>
    <property type="project" value="TreeGrafter"/>
</dbReference>
<evidence type="ECO:0000256" key="4">
    <source>
        <dbReference type="ARBA" id="ARBA00023242"/>
    </source>
</evidence>
<dbReference type="PROSITE" id="PS50809">
    <property type="entry name" value="DM_2"/>
    <property type="match status" value="1"/>
</dbReference>
<dbReference type="InterPro" id="IPR036407">
    <property type="entry name" value="DM_DNA-bd_sf"/>
</dbReference>
<dbReference type="GO" id="GO:0000978">
    <property type="term" value="F:RNA polymerase II cis-regulatory region sequence-specific DNA binding"/>
    <property type="evidence" value="ECO:0007669"/>
    <property type="project" value="TreeGrafter"/>
</dbReference>
<sequence>MEFTNLSPYDQSVKSCDVKFLDNEISKRTPKCARCRNHGIISNLKSHKKMCKWKDCRCPNCLLVVERQRVMAAQVALRRQQSSHTGNTSVTTNTSSSKINSLEYLERIQNMEALIAQKRAYQRQLKTLQQSAAFNRHQQRFISPYYAPLNDRIRKRKAFADPELMESTLNCYLNYQHMHQLQSSTTSSTLLLPSFQPEININSNLLHAKEMNNEQTQTRTISFSIDSILGIK</sequence>
<dbReference type="PANTHER" id="PTHR12322:SF53">
    <property type="entry name" value="DOUBLESEX-MAB RELATED 11E"/>
    <property type="match status" value="1"/>
</dbReference>
<keyword evidence="8" id="KW-1185">Reference proteome</keyword>
<feature type="domain" description="DM" evidence="6">
    <location>
        <begin position="32"/>
        <end position="79"/>
    </location>
</feature>
<dbReference type="SMART" id="SM00301">
    <property type="entry name" value="DM"/>
    <property type="match status" value="1"/>
</dbReference>
<evidence type="ECO:0000256" key="3">
    <source>
        <dbReference type="ARBA" id="ARBA00023125"/>
    </source>
</evidence>
<evidence type="ECO:0000313" key="8">
    <source>
        <dbReference type="Proteomes" id="UP001153620"/>
    </source>
</evidence>
<dbReference type="PROSITE" id="PS40000">
    <property type="entry name" value="DM_1"/>
    <property type="match status" value="1"/>
</dbReference>
<dbReference type="PANTHER" id="PTHR12322">
    <property type="entry name" value="DOUBLESEX AND MAB-3 RELATED TRANSCRIPTION FACTOR DMRT"/>
    <property type="match status" value="1"/>
</dbReference>
<comment type="subcellular location">
    <subcellularLocation>
        <location evidence="5">Nucleus</location>
    </subcellularLocation>
</comment>
<dbReference type="Proteomes" id="UP001153620">
    <property type="component" value="Chromosome 2"/>
</dbReference>
<reference evidence="7" key="2">
    <citation type="submission" date="2022-10" db="EMBL/GenBank/DDBJ databases">
        <authorList>
            <consortium name="ENA_rothamsted_submissions"/>
            <consortium name="culmorum"/>
            <person name="King R."/>
        </authorList>
    </citation>
    <scope>NUCLEOTIDE SEQUENCE</scope>
</reference>
<accession>A0A9N9WQT3</accession>
<keyword evidence="3 5" id="KW-0238">DNA-binding</keyword>
<dbReference type="GO" id="GO:0046872">
    <property type="term" value="F:metal ion binding"/>
    <property type="evidence" value="ECO:0007669"/>
    <property type="project" value="UniProtKB-KW"/>
</dbReference>
<evidence type="ECO:0000259" key="6">
    <source>
        <dbReference type="PROSITE" id="PS50809"/>
    </source>
</evidence>
<dbReference type="EMBL" id="OU895878">
    <property type="protein sequence ID" value="CAG9802601.1"/>
    <property type="molecule type" value="Genomic_DNA"/>
</dbReference>
<dbReference type="Pfam" id="PF00751">
    <property type="entry name" value="DM"/>
    <property type="match status" value="1"/>
</dbReference>